<dbReference type="Pfam" id="PF09723">
    <property type="entry name" value="Zn_ribbon_8"/>
    <property type="match status" value="1"/>
</dbReference>
<reference evidence="2" key="1">
    <citation type="submission" date="2020-11" db="EMBL/GenBank/DDBJ databases">
        <title>Halonatronomonas betainensis gen. nov., sp. nov. a novel haloalkaliphilic representative of the family Halanaerobiacae capable of betaine degradation.</title>
        <authorList>
            <person name="Boltyanskaya Y."/>
            <person name="Kevbrin V."/>
            <person name="Detkova E."/>
            <person name="Grouzdev D.S."/>
            <person name="Koziaeva V."/>
            <person name="Zhilina T."/>
        </authorList>
    </citation>
    <scope>NUCLEOTIDE SEQUENCE</scope>
    <source>
        <strain evidence="2">Z-7014</strain>
    </source>
</reference>
<evidence type="ECO:0000259" key="1">
    <source>
        <dbReference type="SMART" id="SM00834"/>
    </source>
</evidence>
<dbReference type="RefSeq" id="WP_270452449.1">
    <property type="nucleotide sequence ID" value="NZ_JADPIE010000001.1"/>
</dbReference>
<protein>
    <submittedName>
        <fullName evidence="2">Zinc ribbon domain-containing protein</fullName>
    </submittedName>
</protein>
<name>A0A931F5D8_9FIRM</name>
<dbReference type="NCBIfam" id="TIGR02605">
    <property type="entry name" value="CxxC_CxxC_SSSS"/>
    <property type="match status" value="1"/>
</dbReference>
<dbReference type="AlphaFoldDB" id="A0A931F5D8"/>
<evidence type="ECO:0000313" key="2">
    <source>
        <dbReference type="EMBL" id="MBF8435775.1"/>
    </source>
</evidence>
<dbReference type="Gene3D" id="2.20.28.30">
    <property type="entry name" value="RNA polymerase ii, chain L"/>
    <property type="match status" value="1"/>
</dbReference>
<proteinExistence type="predicted"/>
<dbReference type="InterPro" id="IPR013429">
    <property type="entry name" value="Regulatory_FmdB_Zinc_ribbon"/>
</dbReference>
<accession>A0A931F5D8</accession>
<dbReference type="Proteomes" id="UP000621436">
    <property type="component" value="Unassembled WGS sequence"/>
</dbReference>
<dbReference type="SMART" id="SM00834">
    <property type="entry name" value="CxxC_CXXC_SSSS"/>
    <property type="match status" value="1"/>
</dbReference>
<comment type="caution">
    <text evidence="2">The sequence shown here is derived from an EMBL/GenBank/DDBJ whole genome shotgun (WGS) entry which is preliminary data.</text>
</comment>
<sequence>MPVYSYKCRKCEHKFEKEMTISQKEENEVINCPECKSDNIFQTFDRVGLLGGSKNSSCSGSCPADRSCCD</sequence>
<feature type="domain" description="Putative regulatory protein FmdB zinc ribbon" evidence="1">
    <location>
        <begin position="1"/>
        <end position="45"/>
    </location>
</feature>
<evidence type="ECO:0000313" key="3">
    <source>
        <dbReference type="Proteomes" id="UP000621436"/>
    </source>
</evidence>
<dbReference type="EMBL" id="JADPIE010000001">
    <property type="protein sequence ID" value="MBF8435775.1"/>
    <property type="molecule type" value="Genomic_DNA"/>
</dbReference>
<keyword evidence="3" id="KW-1185">Reference proteome</keyword>
<gene>
    <name evidence="2" type="ORF">I0Q91_01665</name>
</gene>
<organism evidence="2 3">
    <name type="scientific">Halonatronomonas betaini</name>
    <dbReference type="NCBI Taxonomy" id="2778430"/>
    <lineage>
        <taxon>Bacteria</taxon>
        <taxon>Bacillati</taxon>
        <taxon>Bacillota</taxon>
        <taxon>Clostridia</taxon>
        <taxon>Halanaerobiales</taxon>
        <taxon>Halarsenatibacteraceae</taxon>
        <taxon>Halonatronomonas</taxon>
    </lineage>
</organism>